<proteinExistence type="predicted"/>
<dbReference type="EMBL" id="JAXOVC010000010">
    <property type="protein sequence ID" value="KAK4496432.1"/>
    <property type="molecule type" value="Genomic_DNA"/>
</dbReference>
<gene>
    <name evidence="2" type="ORF">PRZ48_012412</name>
</gene>
<evidence type="ECO:0000256" key="1">
    <source>
        <dbReference type="SAM" id="Coils"/>
    </source>
</evidence>
<evidence type="ECO:0008006" key="4">
    <source>
        <dbReference type="Google" id="ProtNLM"/>
    </source>
</evidence>
<comment type="caution">
    <text evidence="2">The sequence shown here is derived from an EMBL/GenBank/DDBJ whole genome shotgun (WGS) entry which is preliminary data.</text>
</comment>
<keyword evidence="1" id="KW-0175">Coiled coil</keyword>
<evidence type="ECO:0000313" key="3">
    <source>
        <dbReference type="Proteomes" id="UP001305779"/>
    </source>
</evidence>
<accession>A0ABR0E4U6</accession>
<organism evidence="2 3">
    <name type="scientific">Zasmidium cellare</name>
    <name type="common">Wine cellar mold</name>
    <name type="synonym">Racodium cellare</name>
    <dbReference type="NCBI Taxonomy" id="395010"/>
    <lineage>
        <taxon>Eukaryota</taxon>
        <taxon>Fungi</taxon>
        <taxon>Dikarya</taxon>
        <taxon>Ascomycota</taxon>
        <taxon>Pezizomycotina</taxon>
        <taxon>Dothideomycetes</taxon>
        <taxon>Dothideomycetidae</taxon>
        <taxon>Mycosphaerellales</taxon>
        <taxon>Mycosphaerellaceae</taxon>
        <taxon>Zasmidium</taxon>
    </lineage>
</organism>
<sequence length="196" mass="21770">MPQPPTDLPNLQSWISSSTPYHNTNHAQASFIDVNDFTAYELEVAICYAIQVYREKQMELKAVIEKAKGHASQASVAHASKVLEWAASGPIAEIPSQEFQQMVMAAKFADDLTYQNCIVGLAVGIRRLKDEIAKLEQQDKAVAGDEDDWFLVGKDEAEQREQERLYAEIEIQLDGALARGDGRVEEGDIEVMFAGP</sequence>
<protein>
    <recommendedName>
        <fullName evidence="4">Terminase small subunit</fullName>
    </recommendedName>
</protein>
<evidence type="ECO:0000313" key="2">
    <source>
        <dbReference type="EMBL" id="KAK4496432.1"/>
    </source>
</evidence>
<feature type="coiled-coil region" evidence="1">
    <location>
        <begin position="118"/>
        <end position="145"/>
    </location>
</feature>
<keyword evidence="3" id="KW-1185">Reference proteome</keyword>
<name>A0ABR0E4U6_ZASCE</name>
<reference evidence="2 3" key="1">
    <citation type="journal article" date="2023" name="G3 (Bethesda)">
        <title>A chromosome-level genome assembly of Zasmidium syzygii isolated from banana leaves.</title>
        <authorList>
            <person name="van Westerhoven A.C."/>
            <person name="Mehrabi R."/>
            <person name="Talebi R."/>
            <person name="Steentjes M.B.F."/>
            <person name="Corcolon B."/>
            <person name="Chong P.A."/>
            <person name="Kema G.H.J."/>
            <person name="Seidl M.F."/>
        </authorList>
    </citation>
    <scope>NUCLEOTIDE SEQUENCE [LARGE SCALE GENOMIC DNA]</scope>
    <source>
        <strain evidence="2 3">P124</strain>
    </source>
</reference>
<dbReference type="Proteomes" id="UP001305779">
    <property type="component" value="Unassembled WGS sequence"/>
</dbReference>